<accession>A0ABR0LMQ0</accession>
<evidence type="ECO:0008006" key="10">
    <source>
        <dbReference type="Google" id="ProtNLM"/>
    </source>
</evidence>
<evidence type="ECO:0000256" key="3">
    <source>
        <dbReference type="ARBA" id="ARBA00022723"/>
    </source>
</evidence>
<dbReference type="EMBL" id="JAVRRA010017168">
    <property type="protein sequence ID" value="KAK5200748.1"/>
    <property type="molecule type" value="Genomic_DNA"/>
</dbReference>
<keyword evidence="3" id="KW-0479">Metal-binding</keyword>
<protein>
    <recommendedName>
        <fullName evidence="10">TLDc domain-containing protein</fullName>
    </recommendedName>
</protein>
<dbReference type="SUPFAM" id="SSF55486">
    <property type="entry name" value="Metalloproteases ('zincins'), catalytic domain"/>
    <property type="match status" value="1"/>
</dbReference>
<feature type="non-terminal residue" evidence="8">
    <location>
        <position position="1"/>
    </location>
</feature>
<evidence type="ECO:0000256" key="1">
    <source>
        <dbReference type="ARBA" id="ARBA00001947"/>
    </source>
</evidence>
<comment type="caution">
    <text evidence="8">The sequence shown here is derived from an EMBL/GenBank/DDBJ whole genome shotgun (WGS) entry which is preliminary data.</text>
</comment>
<evidence type="ECO:0000256" key="2">
    <source>
        <dbReference type="ARBA" id="ARBA00022670"/>
    </source>
</evidence>
<dbReference type="PANTHER" id="PTHR15910:SF1">
    <property type="entry name" value="ARCHAEMETZINCIN-2"/>
    <property type="match status" value="1"/>
</dbReference>
<evidence type="ECO:0000256" key="6">
    <source>
        <dbReference type="ARBA" id="ARBA00023049"/>
    </source>
</evidence>
<evidence type="ECO:0000256" key="7">
    <source>
        <dbReference type="SAM" id="MobiDB-lite"/>
    </source>
</evidence>
<dbReference type="Proteomes" id="UP001357485">
    <property type="component" value="Unassembled WGS sequence"/>
</dbReference>
<keyword evidence="5" id="KW-0862">Zinc</keyword>
<keyword evidence="9" id="KW-1185">Reference proteome</keyword>
<name>A0ABR0LMQ0_9PEZI</name>
<sequence>PQHYGDESSVADFGQPWADTAVSSGTESSGRHIDSEEIRRSIAKPNEQDVVDYLSAFYQGLSVKSLPPPHLCFTSWDSGASTALEANPTPKALSASPPPFIGLNTPTERVRIRTRSSPHSAFAGQLNFDDLLDTAISILPDDAYALLLLVKPDLYESADDEFVCGRAYGGSRVAVVSTARHDPSLDWEQDVEREHAWPASHCEATFTPLSLLAHTALPLPDPSSSSSSSSTALSNLWLARLCRTASHELGQCFGIEHCVYYASCMQGNATLAEDARQPRYLCPVDLAKVLSAT</sequence>
<feature type="region of interest" description="Disordered" evidence="7">
    <location>
        <begin position="1"/>
        <end position="37"/>
    </location>
</feature>
<gene>
    <name evidence="8" type="ORF">LTR16_005036</name>
</gene>
<keyword evidence="4" id="KW-0378">Hydrolase</keyword>
<dbReference type="InterPro" id="IPR024079">
    <property type="entry name" value="MetalloPept_cat_dom_sf"/>
</dbReference>
<evidence type="ECO:0000313" key="9">
    <source>
        <dbReference type="Proteomes" id="UP001357485"/>
    </source>
</evidence>
<keyword evidence="2" id="KW-0645">Protease</keyword>
<feature type="non-terminal residue" evidence="8">
    <location>
        <position position="293"/>
    </location>
</feature>
<dbReference type="CDD" id="cd11375">
    <property type="entry name" value="Peptidase_M54"/>
    <property type="match status" value="1"/>
</dbReference>
<dbReference type="Gene3D" id="3.40.390.10">
    <property type="entry name" value="Collagenase (Catalytic Domain)"/>
    <property type="match status" value="1"/>
</dbReference>
<evidence type="ECO:0000256" key="5">
    <source>
        <dbReference type="ARBA" id="ARBA00022833"/>
    </source>
</evidence>
<dbReference type="PANTHER" id="PTHR15910">
    <property type="entry name" value="ARCHAEMETZINCIN"/>
    <property type="match status" value="1"/>
</dbReference>
<comment type="cofactor">
    <cofactor evidence="1">
        <name>Zn(2+)</name>
        <dbReference type="ChEBI" id="CHEBI:29105"/>
    </cofactor>
</comment>
<evidence type="ECO:0000256" key="4">
    <source>
        <dbReference type="ARBA" id="ARBA00022801"/>
    </source>
</evidence>
<organism evidence="8 9">
    <name type="scientific">Cryomyces antarcticus</name>
    <dbReference type="NCBI Taxonomy" id="329879"/>
    <lineage>
        <taxon>Eukaryota</taxon>
        <taxon>Fungi</taxon>
        <taxon>Dikarya</taxon>
        <taxon>Ascomycota</taxon>
        <taxon>Pezizomycotina</taxon>
        <taxon>Dothideomycetes</taxon>
        <taxon>Dothideomycetes incertae sedis</taxon>
        <taxon>Cryomyces</taxon>
    </lineage>
</organism>
<reference evidence="8 9" key="1">
    <citation type="submission" date="2023-08" db="EMBL/GenBank/DDBJ databases">
        <title>Black Yeasts Isolated from many extreme environments.</title>
        <authorList>
            <person name="Coleine C."/>
            <person name="Stajich J.E."/>
            <person name="Selbmann L."/>
        </authorList>
    </citation>
    <scope>NUCLEOTIDE SEQUENCE [LARGE SCALE GENOMIC DNA]</scope>
    <source>
        <strain evidence="8 9">CCFEE 536</strain>
    </source>
</reference>
<evidence type="ECO:0000313" key="8">
    <source>
        <dbReference type="EMBL" id="KAK5200748.1"/>
    </source>
</evidence>
<keyword evidence="6" id="KW-0482">Metalloprotease</keyword>
<dbReference type="InterPro" id="IPR012962">
    <property type="entry name" value="Pept_M54_archaemetzincn"/>
</dbReference>
<proteinExistence type="predicted"/>